<evidence type="ECO:0000313" key="2">
    <source>
        <dbReference type="EMBL" id="KAJ8928141.1"/>
    </source>
</evidence>
<sequence length="336" mass="37949">MEYSTHWATMVKCSLCGEIPERNVKGGSTCTICKTSGVFAQSKINTDFLNKIRTKPGIGRPYRYNTNSLFNKDYNYSRTHNEVTLPPPQITIEGIFQLPSDEIRKLLSRKNDQLDSTDIMESSDEHLENLQSNICTIQSSNISSQSKIPIKCPHNPCNKMVAVSSFVTHFKHEHADIPKYNIERGKELCIPCDISLIEHSTSYCIGMITVYEINKIDVKKSKSSQSVIKTCSKFCQQIPICSFWLMSTGSVEKQPFYSYALYWLFTTSEESYQSTIELSSKHDSITLSTYCGVNNSNKNENFDDIAENLNCLLISKASLGAVLKEGPEINLRITVH</sequence>
<name>A0AAV8WNV4_9CUCU</name>
<gene>
    <name evidence="2" type="ORF">NQ314_019321</name>
</gene>
<protein>
    <recommendedName>
        <fullName evidence="1">DUF4729 domain-containing protein</fullName>
    </recommendedName>
</protein>
<comment type="caution">
    <text evidence="2">The sequence shown here is derived from an EMBL/GenBank/DDBJ whole genome shotgun (WGS) entry which is preliminary data.</text>
</comment>
<organism evidence="2 3">
    <name type="scientific">Rhamnusium bicolor</name>
    <dbReference type="NCBI Taxonomy" id="1586634"/>
    <lineage>
        <taxon>Eukaryota</taxon>
        <taxon>Metazoa</taxon>
        <taxon>Ecdysozoa</taxon>
        <taxon>Arthropoda</taxon>
        <taxon>Hexapoda</taxon>
        <taxon>Insecta</taxon>
        <taxon>Pterygota</taxon>
        <taxon>Neoptera</taxon>
        <taxon>Endopterygota</taxon>
        <taxon>Coleoptera</taxon>
        <taxon>Polyphaga</taxon>
        <taxon>Cucujiformia</taxon>
        <taxon>Chrysomeloidea</taxon>
        <taxon>Cerambycidae</taxon>
        <taxon>Lepturinae</taxon>
        <taxon>Rhagiini</taxon>
        <taxon>Rhamnusium</taxon>
    </lineage>
</organism>
<dbReference type="Pfam" id="PF15866">
    <property type="entry name" value="DUF4729"/>
    <property type="match status" value="1"/>
</dbReference>
<proteinExistence type="predicted"/>
<dbReference type="EMBL" id="JANEYF010005462">
    <property type="protein sequence ID" value="KAJ8928141.1"/>
    <property type="molecule type" value="Genomic_DNA"/>
</dbReference>
<accession>A0AAV8WNV4</accession>
<dbReference type="Proteomes" id="UP001162156">
    <property type="component" value="Unassembled WGS sequence"/>
</dbReference>
<dbReference type="InterPro" id="IPR031732">
    <property type="entry name" value="DUF4729"/>
</dbReference>
<dbReference type="AlphaFoldDB" id="A0AAV8WNV4"/>
<feature type="domain" description="DUF4729" evidence="1">
    <location>
        <begin position="151"/>
        <end position="240"/>
    </location>
</feature>
<evidence type="ECO:0000259" key="1">
    <source>
        <dbReference type="Pfam" id="PF15866"/>
    </source>
</evidence>
<reference evidence="2" key="1">
    <citation type="journal article" date="2023" name="Insect Mol. Biol.">
        <title>Genome sequencing provides insights into the evolution of gene families encoding plant cell wall-degrading enzymes in longhorned beetles.</title>
        <authorList>
            <person name="Shin N.R."/>
            <person name="Okamura Y."/>
            <person name="Kirsch R."/>
            <person name="Pauchet Y."/>
        </authorList>
    </citation>
    <scope>NUCLEOTIDE SEQUENCE</scope>
    <source>
        <strain evidence="2">RBIC_L_NR</strain>
    </source>
</reference>
<keyword evidence="3" id="KW-1185">Reference proteome</keyword>
<evidence type="ECO:0000313" key="3">
    <source>
        <dbReference type="Proteomes" id="UP001162156"/>
    </source>
</evidence>